<dbReference type="SUPFAM" id="SSF81383">
    <property type="entry name" value="F-box domain"/>
    <property type="match status" value="1"/>
</dbReference>
<dbReference type="PROSITE" id="PS50181">
    <property type="entry name" value="FBOX"/>
    <property type="match status" value="1"/>
</dbReference>
<gene>
    <name evidence="2" type="ORF">E3P99_00956</name>
</gene>
<protein>
    <recommendedName>
        <fullName evidence="1">F-box domain-containing protein</fullName>
    </recommendedName>
</protein>
<dbReference type="Pfam" id="PF25499">
    <property type="entry name" value="Beta-prop_pof12"/>
    <property type="match status" value="1"/>
</dbReference>
<comment type="caution">
    <text evidence="2">The sequence shown here is derived from an EMBL/GenBank/DDBJ whole genome shotgun (WGS) entry which is preliminary data.</text>
</comment>
<dbReference type="Gene3D" id="2.130.10.10">
    <property type="entry name" value="YVTN repeat-like/Quinoprotein amine dehydrogenase"/>
    <property type="match status" value="1"/>
</dbReference>
<dbReference type="Proteomes" id="UP000310189">
    <property type="component" value="Unassembled WGS sequence"/>
</dbReference>
<dbReference type="SMART" id="SM00256">
    <property type="entry name" value="FBOX"/>
    <property type="match status" value="1"/>
</dbReference>
<dbReference type="SUPFAM" id="SSF50978">
    <property type="entry name" value="WD40 repeat-like"/>
    <property type="match status" value="1"/>
</dbReference>
<reference evidence="2 3" key="1">
    <citation type="submission" date="2019-03" db="EMBL/GenBank/DDBJ databases">
        <title>Sequencing 23 genomes of Wallemia ichthyophaga.</title>
        <authorList>
            <person name="Gostincar C."/>
        </authorList>
    </citation>
    <scope>NUCLEOTIDE SEQUENCE [LARGE SCALE GENOMIC DNA]</scope>
    <source>
        <strain evidence="2 3">EXF-5753</strain>
    </source>
</reference>
<dbReference type="AlphaFoldDB" id="A0A4V4LU17"/>
<dbReference type="InterPro" id="IPR001680">
    <property type="entry name" value="WD40_rpt"/>
</dbReference>
<proteinExistence type="predicted"/>
<dbReference type="InterPro" id="IPR036047">
    <property type="entry name" value="F-box-like_dom_sf"/>
</dbReference>
<organism evidence="2 3">
    <name type="scientific">Wallemia hederae</name>
    <dbReference type="NCBI Taxonomy" id="1540922"/>
    <lineage>
        <taxon>Eukaryota</taxon>
        <taxon>Fungi</taxon>
        <taxon>Dikarya</taxon>
        <taxon>Basidiomycota</taxon>
        <taxon>Wallemiomycotina</taxon>
        <taxon>Wallemiomycetes</taxon>
        <taxon>Wallemiales</taxon>
        <taxon>Wallemiaceae</taxon>
        <taxon>Wallemia</taxon>
    </lineage>
</organism>
<dbReference type="OrthoDB" id="3219396at2759"/>
<name>A0A4V4LU17_9BASI</name>
<dbReference type="Pfam" id="PF12937">
    <property type="entry name" value="F-box-like"/>
    <property type="match status" value="1"/>
</dbReference>
<evidence type="ECO:0000259" key="1">
    <source>
        <dbReference type="PROSITE" id="PS50181"/>
    </source>
</evidence>
<evidence type="ECO:0000313" key="3">
    <source>
        <dbReference type="Proteomes" id="UP000310189"/>
    </source>
</evidence>
<dbReference type="InterPro" id="IPR001810">
    <property type="entry name" value="F-box_dom"/>
</dbReference>
<sequence>MDHFEKLSDEIVLQVFERLNWQQMVRIRGTCQRFRQLSDDKVLWHNHYRSSQQLLMTPKASQKSDYRSLYRISRNWSVGRASSASVTTTSDAQLLTQLHGHYVFSTYRKSSVLAVHSFNSKDVEQELTEDSIVAEFNMKPIADISVDRNTSSHSDEAIRLSVSFVDKSFRICDFKVQSRELNVLHLHRKPRIDAQYETVQYTSLNSPYYVTCTDRFRLAIYHISNQPKLIQTYSSTTAYHPASLHIDHGSSSVVVAYVIPSFPSIYSIGVQTFPLRFGDCLYTNANKDVAIAQRTSRVLDIAISSNGRWIALGRDDNAIEVFELTARISEHSKQPVKPKHLSLRLHTTLNGHNCATSSVAVADDRCVTGDVRGDIKIWNLNPRRGVQDISKPYDFAESRGVTLREHPPMPGMSVKQLSFDNTSVLSVTKGFMRVYKFDAA</sequence>
<accession>A0A4V4LU17</accession>
<feature type="domain" description="F-box" evidence="1">
    <location>
        <begin position="1"/>
        <end position="47"/>
    </location>
</feature>
<keyword evidence="3" id="KW-1185">Reference proteome</keyword>
<dbReference type="EMBL" id="SPNW01000011">
    <property type="protein sequence ID" value="TIA91643.1"/>
    <property type="molecule type" value="Genomic_DNA"/>
</dbReference>
<dbReference type="InterPro" id="IPR036322">
    <property type="entry name" value="WD40_repeat_dom_sf"/>
</dbReference>
<dbReference type="Gene3D" id="1.20.1280.50">
    <property type="match status" value="1"/>
</dbReference>
<evidence type="ECO:0000313" key="2">
    <source>
        <dbReference type="EMBL" id="TIA91643.1"/>
    </source>
</evidence>
<dbReference type="SMART" id="SM00320">
    <property type="entry name" value="WD40"/>
    <property type="match status" value="2"/>
</dbReference>
<dbReference type="InterPro" id="IPR015943">
    <property type="entry name" value="WD40/YVTN_repeat-like_dom_sf"/>
</dbReference>